<dbReference type="PANTHER" id="PTHR10706">
    <property type="entry name" value="F-BOX FAMILY PROTEIN"/>
    <property type="match status" value="1"/>
</dbReference>
<dbReference type="GO" id="GO:0016567">
    <property type="term" value="P:protein ubiquitination"/>
    <property type="evidence" value="ECO:0007669"/>
    <property type="project" value="UniProtKB-UniPathway"/>
</dbReference>
<protein>
    <recommendedName>
        <fullName evidence="6">F-box protein 31</fullName>
    </recommendedName>
</protein>
<comment type="caution">
    <text evidence="4">The sequence shown here is derived from an EMBL/GenBank/DDBJ whole genome shotgun (WGS) entry which is preliminary data.</text>
</comment>
<keyword evidence="2" id="KW-0833">Ubl conjugation pathway</keyword>
<proteinExistence type="predicted"/>
<evidence type="ECO:0008006" key="6">
    <source>
        <dbReference type="Google" id="ProtNLM"/>
    </source>
</evidence>
<keyword evidence="5" id="KW-1185">Reference proteome</keyword>
<name>A0A7J8JW70_MOLMO</name>
<dbReference type="InParanoid" id="A0A7J8JW70"/>
<sequence length="177" mass="19752">MLSFHGKHAKATKITGDPNIPAGQQTVEISLMHRIQLPDIENLRNFNELSRIVLEVHEQPRVGPPTEKVREPGAPALEGHPVQFVLPVGVVSSNEDYPRTCRMCLYGTGLVAGHGFTSPKRIPGVFILFDEDHFGFIWLELKSFSLYSRVQVTFQNADAPSPQAFEEMLKDIQSLTS</sequence>
<evidence type="ECO:0000313" key="5">
    <source>
        <dbReference type="Proteomes" id="UP000550707"/>
    </source>
</evidence>
<dbReference type="PANTHER" id="PTHR10706:SF130">
    <property type="entry name" value="F-BOX ONLY PROTEIN 31"/>
    <property type="match status" value="1"/>
</dbReference>
<feature type="compositionally biased region" description="Basic residues" evidence="3">
    <location>
        <begin position="1"/>
        <end position="11"/>
    </location>
</feature>
<evidence type="ECO:0000256" key="1">
    <source>
        <dbReference type="ARBA" id="ARBA00004906"/>
    </source>
</evidence>
<dbReference type="Pfam" id="PF12014">
    <property type="entry name" value="Cyclin_D1_bind"/>
    <property type="match status" value="1"/>
</dbReference>
<dbReference type="GO" id="GO:0031146">
    <property type="term" value="P:SCF-dependent proteasomal ubiquitin-dependent protein catabolic process"/>
    <property type="evidence" value="ECO:0007669"/>
    <property type="project" value="TreeGrafter"/>
</dbReference>
<evidence type="ECO:0000256" key="2">
    <source>
        <dbReference type="ARBA" id="ARBA00022786"/>
    </source>
</evidence>
<dbReference type="InterPro" id="IPR045048">
    <property type="entry name" value="FBXO31/39"/>
</dbReference>
<dbReference type="UniPathway" id="UPA00143"/>
<feature type="region of interest" description="Disordered" evidence="3">
    <location>
        <begin position="1"/>
        <end position="21"/>
    </location>
</feature>
<dbReference type="EMBL" id="JACASF010000001">
    <property type="protein sequence ID" value="KAF6501097.1"/>
    <property type="molecule type" value="Genomic_DNA"/>
</dbReference>
<accession>A0A7J8JW70</accession>
<dbReference type="GO" id="GO:0019005">
    <property type="term" value="C:SCF ubiquitin ligase complex"/>
    <property type="evidence" value="ECO:0007669"/>
    <property type="project" value="TreeGrafter"/>
</dbReference>
<reference evidence="4 5" key="1">
    <citation type="journal article" date="2020" name="Nature">
        <title>Six reference-quality genomes reveal evolution of bat adaptations.</title>
        <authorList>
            <person name="Jebb D."/>
            <person name="Huang Z."/>
            <person name="Pippel M."/>
            <person name="Hughes G.M."/>
            <person name="Lavrichenko K."/>
            <person name="Devanna P."/>
            <person name="Winkler S."/>
            <person name="Jermiin L.S."/>
            <person name="Skirmuntt E.C."/>
            <person name="Katzourakis A."/>
            <person name="Burkitt-Gray L."/>
            <person name="Ray D.A."/>
            <person name="Sullivan K.A.M."/>
            <person name="Roscito J.G."/>
            <person name="Kirilenko B.M."/>
            <person name="Davalos L.M."/>
            <person name="Corthals A.P."/>
            <person name="Power M.L."/>
            <person name="Jones G."/>
            <person name="Ransome R.D."/>
            <person name="Dechmann D.K.N."/>
            <person name="Locatelli A.G."/>
            <person name="Puechmaille S.J."/>
            <person name="Fedrigo O."/>
            <person name="Jarvis E.D."/>
            <person name="Hiller M."/>
            <person name="Vernes S.C."/>
            <person name="Myers E.W."/>
            <person name="Teeling E.C."/>
        </authorList>
    </citation>
    <scope>NUCLEOTIDE SEQUENCE [LARGE SCALE GENOMIC DNA]</scope>
    <source>
        <strain evidence="4">MMolMol1</strain>
        <tissue evidence="4">Muscle</tissue>
    </source>
</reference>
<dbReference type="Proteomes" id="UP000550707">
    <property type="component" value="Unassembled WGS sequence"/>
</dbReference>
<gene>
    <name evidence="4" type="ORF">HJG59_008078</name>
</gene>
<comment type="pathway">
    <text evidence="1">Protein modification; protein ubiquitination.</text>
</comment>
<evidence type="ECO:0000256" key="3">
    <source>
        <dbReference type="SAM" id="MobiDB-lite"/>
    </source>
</evidence>
<dbReference type="AlphaFoldDB" id="A0A7J8JW70"/>
<evidence type="ECO:0000313" key="4">
    <source>
        <dbReference type="EMBL" id="KAF6501097.1"/>
    </source>
</evidence>
<organism evidence="4 5">
    <name type="scientific">Molossus molossus</name>
    <name type="common">Pallas' mastiff bat</name>
    <name type="synonym">Vespertilio molossus</name>
    <dbReference type="NCBI Taxonomy" id="27622"/>
    <lineage>
        <taxon>Eukaryota</taxon>
        <taxon>Metazoa</taxon>
        <taxon>Chordata</taxon>
        <taxon>Craniata</taxon>
        <taxon>Vertebrata</taxon>
        <taxon>Euteleostomi</taxon>
        <taxon>Mammalia</taxon>
        <taxon>Eutheria</taxon>
        <taxon>Laurasiatheria</taxon>
        <taxon>Chiroptera</taxon>
        <taxon>Yangochiroptera</taxon>
        <taxon>Molossidae</taxon>
        <taxon>Molossus</taxon>
    </lineage>
</organism>